<dbReference type="AlphaFoldDB" id="A0A7J3JMY3"/>
<reference evidence="1" key="1">
    <citation type="journal article" date="2020" name="mSystems">
        <title>Genome- and Community-Level Interaction Insights into Carbon Utilization and Element Cycling Functions of Hydrothermarchaeota in Hydrothermal Sediment.</title>
        <authorList>
            <person name="Zhou Z."/>
            <person name="Liu Y."/>
            <person name="Xu W."/>
            <person name="Pan J."/>
            <person name="Luo Z.H."/>
            <person name="Li M."/>
        </authorList>
    </citation>
    <scope>NUCLEOTIDE SEQUENCE [LARGE SCALE GENOMIC DNA]</scope>
    <source>
        <strain evidence="1">SpSt-657</strain>
    </source>
</reference>
<dbReference type="EMBL" id="DTBZ01000014">
    <property type="protein sequence ID" value="HGQ17448.1"/>
    <property type="molecule type" value="Genomic_DNA"/>
</dbReference>
<protein>
    <submittedName>
        <fullName evidence="1">Uncharacterized protein</fullName>
    </submittedName>
</protein>
<dbReference type="InterPro" id="IPR036291">
    <property type="entry name" value="NAD(P)-bd_dom_sf"/>
</dbReference>
<dbReference type="Gene3D" id="3.40.50.720">
    <property type="entry name" value="NAD(P)-binding Rossmann-like Domain"/>
    <property type="match status" value="1"/>
</dbReference>
<name>A0A7J3JMY3_9CREN</name>
<proteinExistence type="predicted"/>
<sequence length="39" mass="4552">MAIPNYIHKVIAVKAIKAGKHAFLEMPICARYRRWPRNS</sequence>
<gene>
    <name evidence="1" type="ORF">ENU30_00495</name>
</gene>
<dbReference type="SUPFAM" id="SSF51735">
    <property type="entry name" value="NAD(P)-binding Rossmann-fold domains"/>
    <property type="match status" value="1"/>
</dbReference>
<accession>A0A7J3JMY3</accession>
<organism evidence="1">
    <name type="scientific">Ignisphaera aggregans</name>
    <dbReference type="NCBI Taxonomy" id="334771"/>
    <lineage>
        <taxon>Archaea</taxon>
        <taxon>Thermoproteota</taxon>
        <taxon>Thermoprotei</taxon>
        <taxon>Desulfurococcales</taxon>
        <taxon>Desulfurococcaceae</taxon>
        <taxon>Ignisphaera</taxon>
    </lineage>
</organism>
<comment type="caution">
    <text evidence="1">The sequence shown here is derived from an EMBL/GenBank/DDBJ whole genome shotgun (WGS) entry which is preliminary data.</text>
</comment>
<evidence type="ECO:0000313" key="1">
    <source>
        <dbReference type="EMBL" id="HGQ17448.1"/>
    </source>
</evidence>